<evidence type="ECO:0000256" key="1">
    <source>
        <dbReference type="SAM" id="SignalP"/>
    </source>
</evidence>
<gene>
    <name evidence="3" type="ORF">SAMN00120144_2903</name>
</gene>
<dbReference type="NCBIfam" id="TIGR04183">
    <property type="entry name" value="Por_Secre_tail"/>
    <property type="match status" value="1"/>
</dbReference>
<evidence type="ECO:0000313" key="3">
    <source>
        <dbReference type="EMBL" id="SMB93152.1"/>
    </source>
</evidence>
<dbReference type="InterPro" id="IPR026444">
    <property type="entry name" value="Secre_tail"/>
</dbReference>
<dbReference type="Gene3D" id="2.60.40.10">
    <property type="entry name" value="Immunoglobulins"/>
    <property type="match status" value="1"/>
</dbReference>
<protein>
    <recommendedName>
        <fullName evidence="2">Secretion system C-terminal sorting domain-containing protein</fullName>
    </recommendedName>
</protein>
<sequence>MKNLLLILGWLATMSPVLAQVPASSFAVTSSGPAAQNNPSQLQRILPDGTFQRIGPVAATDGSETIFDALGFNSTDPTKLFALNARLATPLSAPNLYQIDLESGLTVNAGSIESPPTSGFTDISTTLNFLGTGGDNGNYFLAGLVVTASPVITIFPPSFRIRVSNPRLYVGELRLNSADPTTPIWRRADISDPATAAIINNYLAAINANLTNPDLSGGPRDWVFLRENGSPTLKSYLGVEGQLLTVSNVTTSPVARVITPSVPLPVRAELGAMFGGLDNTLYAVNTDGGPDAGQIYQIDATTGNYLNVTLNSGTGLFRGDATTVLPARPLPVTLTRFEARAERASVSLHWATATEIGTDNFRVERSIDNGQTWAAIGSVRANAPQGRTYSFVDEAPQTGPNYYRLAILDFDGSIAFSPIKSVDFQPAQQVVSVYPNPAQTYFAVELPQLAAPGSTLQVHNSLGQQVWTQRLEGQRTVRVTTQAWTPGVYHVRVSTNGRTETQKLVIQP</sequence>
<keyword evidence="4" id="KW-1185">Reference proteome</keyword>
<dbReference type="Proteomes" id="UP000192266">
    <property type="component" value="Unassembled WGS sequence"/>
</dbReference>
<dbReference type="RefSeq" id="WP_084444852.1">
    <property type="nucleotide sequence ID" value="NZ_FWWW01000062.1"/>
</dbReference>
<dbReference type="InterPro" id="IPR013783">
    <property type="entry name" value="Ig-like_fold"/>
</dbReference>
<feature type="chain" id="PRO_5012935653" description="Secretion system C-terminal sorting domain-containing protein" evidence="1">
    <location>
        <begin position="20"/>
        <end position="508"/>
    </location>
</feature>
<evidence type="ECO:0000259" key="2">
    <source>
        <dbReference type="Pfam" id="PF18962"/>
    </source>
</evidence>
<dbReference type="Pfam" id="PF18962">
    <property type="entry name" value="Por_Secre_tail"/>
    <property type="match status" value="1"/>
</dbReference>
<dbReference type="STRING" id="645990.SAMN00120144_2903"/>
<proteinExistence type="predicted"/>
<dbReference type="OrthoDB" id="861032at2"/>
<name>A0A1W1VIG7_9BACT</name>
<feature type="domain" description="Secretion system C-terminal sorting" evidence="2">
    <location>
        <begin position="433"/>
        <end position="506"/>
    </location>
</feature>
<organism evidence="3 4">
    <name type="scientific">Hymenobacter roseosalivarius DSM 11622</name>
    <dbReference type="NCBI Taxonomy" id="645990"/>
    <lineage>
        <taxon>Bacteria</taxon>
        <taxon>Pseudomonadati</taxon>
        <taxon>Bacteroidota</taxon>
        <taxon>Cytophagia</taxon>
        <taxon>Cytophagales</taxon>
        <taxon>Hymenobacteraceae</taxon>
        <taxon>Hymenobacter</taxon>
    </lineage>
</organism>
<feature type="signal peptide" evidence="1">
    <location>
        <begin position="1"/>
        <end position="19"/>
    </location>
</feature>
<keyword evidence="1" id="KW-0732">Signal</keyword>
<evidence type="ECO:0000313" key="4">
    <source>
        <dbReference type="Proteomes" id="UP000192266"/>
    </source>
</evidence>
<accession>A0A1W1VIG7</accession>
<dbReference type="AlphaFoldDB" id="A0A1W1VIG7"/>
<reference evidence="3 4" key="1">
    <citation type="submission" date="2017-04" db="EMBL/GenBank/DDBJ databases">
        <authorList>
            <person name="Afonso C.L."/>
            <person name="Miller P.J."/>
            <person name="Scott M.A."/>
            <person name="Spackman E."/>
            <person name="Goraichik I."/>
            <person name="Dimitrov K.M."/>
            <person name="Suarez D.L."/>
            <person name="Swayne D.E."/>
        </authorList>
    </citation>
    <scope>NUCLEOTIDE SEQUENCE [LARGE SCALE GENOMIC DNA]</scope>
    <source>
        <strain evidence="3 4">DSM 11622</strain>
    </source>
</reference>
<dbReference type="EMBL" id="FWWW01000062">
    <property type="protein sequence ID" value="SMB93152.1"/>
    <property type="molecule type" value="Genomic_DNA"/>
</dbReference>